<evidence type="ECO:0000313" key="3">
    <source>
        <dbReference type="EMBL" id="TKA69984.1"/>
    </source>
</evidence>
<feature type="compositionally biased region" description="Gly residues" evidence="1">
    <location>
        <begin position="692"/>
        <end position="701"/>
    </location>
</feature>
<gene>
    <name evidence="3" type="ORF">B0A49_07594</name>
</gene>
<evidence type="ECO:0000313" key="4">
    <source>
        <dbReference type="Proteomes" id="UP000308768"/>
    </source>
</evidence>
<feature type="compositionally biased region" description="Low complexity" evidence="1">
    <location>
        <begin position="656"/>
        <end position="691"/>
    </location>
</feature>
<feature type="domain" description="SRB8 ARM-like" evidence="2">
    <location>
        <begin position="44"/>
        <end position="232"/>
    </location>
</feature>
<accession>A0A4U0X177</accession>
<evidence type="ECO:0000256" key="1">
    <source>
        <dbReference type="SAM" id="MobiDB-lite"/>
    </source>
</evidence>
<organism evidence="3 4">
    <name type="scientific">Cryomyces minteri</name>
    <dbReference type="NCBI Taxonomy" id="331657"/>
    <lineage>
        <taxon>Eukaryota</taxon>
        <taxon>Fungi</taxon>
        <taxon>Dikarya</taxon>
        <taxon>Ascomycota</taxon>
        <taxon>Pezizomycotina</taxon>
        <taxon>Dothideomycetes</taxon>
        <taxon>Dothideomycetes incertae sedis</taxon>
        <taxon>Cryomyces</taxon>
    </lineage>
</organism>
<dbReference type="Pfam" id="PF25326">
    <property type="entry name" value="ARM_SRB8"/>
    <property type="match status" value="1"/>
</dbReference>
<dbReference type="InterPro" id="IPR057344">
    <property type="entry name" value="ARM_SRB8"/>
</dbReference>
<sequence length="752" mass="82412">MEEDCPYHLRLIAEVPLNGLPAHVLNLRRALLEGAGLVADGDKPAIAFVKESMIQQLSDMYDSSAHAQRALNSALCRLTMTGKLDVSHWLRHYIVSSTTTKEDLERTEDVGNGFSVHQTTNVTLRQFCLIREVLEEAQDFSTLANVLGYVASSNDCSVLASVADTLNLHARTFSAIGALNSLCQSLLDKYRTLRLNRLPERNFILSLNDLAVSVPTDARVKQQLIRDLILCEEHLAISDSYRLRLQQQKYYSQHKQEFLRMVGRAFASSLETSRAQDDSVDSLIRSRPFLDIIKQYAVEDVQAVADGLEIAPYSTAGPRSSASKAYLRLLLRQLLRPGSGQIQSTDIYRGHDEESVEKIVETANNLSLPFCQLELMRILKDGSSTDHDMSVEGHPAIALVEATKASIEKDRPMWQELISVVDNRIRQTIREYAEARILSAVSDLAAPTNSDSTERQAVLRRYLTVVDHTASDGTDDGQHSIATAILEKMKILADLVSAAEDETQASPDRPGPTPVHSVRSLLPWIHALLRLAVVHKYSSANGKTSVSVQVDFLCVLSTLLVHPKLQSFSSTAEYVFDVAAIFSDDLPDDALAALARHFAATPTDRRLAFLFGCAARPDAWLALVSRPALSSKPSFPPTSQPAQRGPMGPERGFGGPQDSQQRGPPSQQQQYRQQQQWQRGQGPSVGGARASGVGGSGGGVGAANARNGPPKPEIRISPFALKPWEVIMESAPLVGDNDTALSLRLFGARKAM</sequence>
<dbReference type="AlphaFoldDB" id="A0A4U0X177"/>
<protein>
    <recommendedName>
        <fullName evidence="2">SRB8 ARM-like domain-containing protein</fullName>
    </recommendedName>
</protein>
<proteinExistence type="predicted"/>
<dbReference type="OrthoDB" id="20828at2759"/>
<dbReference type="STRING" id="331657.A0A4U0X177"/>
<name>A0A4U0X177_9PEZI</name>
<keyword evidence="4" id="KW-1185">Reference proteome</keyword>
<comment type="caution">
    <text evidence="3">The sequence shown here is derived from an EMBL/GenBank/DDBJ whole genome shotgun (WGS) entry which is preliminary data.</text>
</comment>
<evidence type="ECO:0000259" key="2">
    <source>
        <dbReference type="Pfam" id="PF25326"/>
    </source>
</evidence>
<feature type="region of interest" description="Disordered" evidence="1">
    <location>
        <begin position="630"/>
        <end position="714"/>
    </location>
</feature>
<dbReference type="EMBL" id="NAJN01000682">
    <property type="protein sequence ID" value="TKA69984.1"/>
    <property type="molecule type" value="Genomic_DNA"/>
</dbReference>
<dbReference type="Proteomes" id="UP000308768">
    <property type="component" value="Unassembled WGS sequence"/>
</dbReference>
<reference evidence="3 4" key="1">
    <citation type="submission" date="2017-03" db="EMBL/GenBank/DDBJ databases">
        <title>Genomes of endolithic fungi from Antarctica.</title>
        <authorList>
            <person name="Coleine C."/>
            <person name="Masonjones S."/>
            <person name="Stajich J.E."/>
        </authorList>
    </citation>
    <scope>NUCLEOTIDE SEQUENCE [LARGE SCALE GENOMIC DNA]</scope>
    <source>
        <strain evidence="3 4">CCFEE 5187</strain>
    </source>
</reference>